<dbReference type="InterPro" id="IPR029063">
    <property type="entry name" value="SAM-dependent_MTases_sf"/>
</dbReference>
<organism evidence="3 4">
    <name type="scientific">Haematobacter genomosp. 1</name>
    <dbReference type="NCBI Taxonomy" id="366618"/>
    <lineage>
        <taxon>Bacteria</taxon>
        <taxon>Pseudomonadati</taxon>
        <taxon>Pseudomonadota</taxon>
        <taxon>Alphaproteobacteria</taxon>
        <taxon>Rhodobacterales</taxon>
        <taxon>Paracoccaceae</taxon>
        <taxon>Haematobacter</taxon>
    </lineage>
</organism>
<gene>
    <name evidence="3" type="ORF">CDV49_12365</name>
</gene>
<dbReference type="EMBL" id="NIPW01000024">
    <property type="protein sequence ID" value="OWJ76946.1"/>
    <property type="molecule type" value="Genomic_DNA"/>
</dbReference>
<evidence type="ECO:0000256" key="2">
    <source>
        <dbReference type="ARBA" id="ARBA00022679"/>
    </source>
</evidence>
<dbReference type="SUPFAM" id="SSF53335">
    <property type="entry name" value="S-adenosyl-L-methionine-dependent methyltransferases"/>
    <property type="match status" value="1"/>
</dbReference>
<reference evidence="3 4" key="1">
    <citation type="submission" date="2016-12" db="EMBL/GenBank/DDBJ databases">
        <title>Comparison of Traditional DNA-DNA Hybridization with In Silico Genomic Analysis.</title>
        <authorList>
            <person name="Nicholson A.C."/>
            <person name="Humrighouse B.W."/>
            <person name="Graziano J."/>
            <person name="Lasker B."/>
            <person name="Whitney A.M."/>
            <person name="Mcquiston J.R."/>
        </authorList>
    </citation>
    <scope>NUCLEOTIDE SEQUENCE [LARGE SCALE GENOMIC DNA]</scope>
    <source>
        <strain evidence="3 4">H2240</strain>
    </source>
</reference>
<dbReference type="Gene3D" id="3.40.50.150">
    <property type="entry name" value="Vaccinia Virus protein VP39"/>
    <property type="match status" value="1"/>
</dbReference>
<protein>
    <submittedName>
        <fullName evidence="3">SAM-dependent methyltransferase</fullName>
    </submittedName>
</protein>
<evidence type="ECO:0000256" key="1">
    <source>
        <dbReference type="ARBA" id="ARBA00022603"/>
    </source>
</evidence>
<dbReference type="AlphaFoldDB" id="A0A212A9Y0"/>
<keyword evidence="1 3" id="KW-0489">Methyltransferase</keyword>
<dbReference type="RefSeq" id="WP_088215740.1">
    <property type="nucleotide sequence ID" value="NZ_NIPW01000024.1"/>
</dbReference>
<dbReference type="GO" id="GO:0032259">
    <property type="term" value="P:methylation"/>
    <property type="evidence" value="ECO:0007669"/>
    <property type="project" value="UniProtKB-KW"/>
</dbReference>
<comment type="caution">
    <text evidence="3">The sequence shown here is derived from an EMBL/GenBank/DDBJ whole genome shotgun (WGS) entry which is preliminary data.</text>
</comment>
<dbReference type="GO" id="GO:0008168">
    <property type="term" value="F:methyltransferase activity"/>
    <property type="evidence" value="ECO:0007669"/>
    <property type="project" value="UniProtKB-KW"/>
</dbReference>
<dbReference type="OrthoDB" id="9793723at2"/>
<keyword evidence="2 3" id="KW-0808">Transferase</keyword>
<evidence type="ECO:0000313" key="4">
    <source>
        <dbReference type="Proteomes" id="UP000196878"/>
    </source>
</evidence>
<dbReference type="PANTHER" id="PTHR13090">
    <property type="entry name" value="ARGININE-HYDROXYLASE NDUFAF5, MITOCHONDRIAL"/>
    <property type="match status" value="1"/>
</dbReference>
<evidence type="ECO:0000313" key="3">
    <source>
        <dbReference type="EMBL" id="OWJ76946.1"/>
    </source>
</evidence>
<dbReference type="InterPro" id="IPR050602">
    <property type="entry name" value="Malonyl-ACP_OMT"/>
</dbReference>
<dbReference type="PANTHER" id="PTHR13090:SF1">
    <property type="entry name" value="ARGININE-HYDROXYLASE NDUFAF5, MITOCHONDRIAL"/>
    <property type="match status" value="1"/>
</dbReference>
<proteinExistence type="predicted"/>
<accession>A0A212A9Y0</accession>
<keyword evidence="4" id="KW-1185">Reference proteome</keyword>
<name>A0A212A9Y0_9RHOB</name>
<dbReference type="Proteomes" id="UP000196878">
    <property type="component" value="Unassembled WGS sequence"/>
</dbReference>
<sequence length="273" mass="30153">MHQPPQLTDRPQLLRQRERARRDQPALFLHDAVADEMQERLTEVNRRFTNPAIVTAFPEAWHAFPNARFVADEEVLDLEEGAHDLLIHDLALHWSADPVGQLVQARRALRPDGLFLGALFAGQTLSELRAALAEAEVALTGGLSPRVAPMGEIRDLGGLLHRAGLALPVADGVKLTVTYGDLMALFRDLRAMAETNALAARRKTMPPRMLFPTAAEIYGRTYALPDGRLPATFEIVYLTGWVPDASQQQPLRPGTAIQRLEDALNAPRDKGTN</sequence>